<dbReference type="HOGENOM" id="CLU_139031_0_0_6"/>
<dbReference type="Proteomes" id="UP000006764">
    <property type="component" value="Chromosome"/>
</dbReference>
<feature type="transmembrane region" description="Helical" evidence="5">
    <location>
        <begin position="55"/>
        <end position="79"/>
    </location>
</feature>
<accession>A0A0B4XK18</accession>
<dbReference type="KEGG" id="apac:S7S_05005"/>
<evidence type="ECO:0000256" key="2">
    <source>
        <dbReference type="ARBA" id="ARBA00022692"/>
    </source>
</evidence>
<protein>
    <recommendedName>
        <fullName evidence="6">DUF1232 domain-containing protein</fullName>
    </recommendedName>
</protein>
<proteinExistence type="predicted"/>
<keyword evidence="3 5" id="KW-1133">Transmembrane helix</keyword>
<keyword evidence="8" id="KW-1185">Reference proteome</keyword>
<comment type="subcellular location">
    <subcellularLocation>
        <location evidence="1">Endomembrane system</location>
        <topology evidence="1">Multi-pass membrane protein</topology>
    </subcellularLocation>
</comment>
<name>A0A0B4XK18_9GAMM</name>
<evidence type="ECO:0000259" key="6">
    <source>
        <dbReference type="Pfam" id="PF06803"/>
    </source>
</evidence>
<evidence type="ECO:0000256" key="1">
    <source>
        <dbReference type="ARBA" id="ARBA00004127"/>
    </source>
</evidence>
<sequence length="138" mass="16190">MIMAKITSFLRDRFLRFRREVIVLWYAFRHPATPTWLKLVSLLLAIYLISPFDLIPIMIPFLGVVDDLIIVPLGVSFVVKRLPTEVRTESEQQATRWIGRYIKRPLLFTLIVLLVLLLIWAGLFWLLWHFWLSGLLGG</sequence>
<dbReference type="STRING" id="391936.S7S_05005"/>
<reference evidence="7 8" key="1">
    <citation type="journal article" date="2012" name="J. Bacteriol.">
        <title>Genome sequence of an alkane-degrading bacterium, Alcanivorax pacificus type strain W11-5, isolated from deep sea sediment.</title>
        <authorList>
            <person name="Lai Q."/>
            <person name="Shao Z."/>
        </authorList>
    </citation>
    <scope>NUCLEOTIDE SEQUENCE [LARGE SCALE GENOMIC DNA]</scope>
    <source>
        <strain evidence="7 8">W11-5</strain>
    </source>
</reference>
<dbReference type="GO" id="GO:0012505">
    <property type="term" value="C:endomembrane system"/>
    <property type="evidence" value="ECO:0007669"/>
    <property type="project" value="UniProtKB-SubCell"/>
</dbReference>
<feature type="domain" description="DUF1232" evidence="6">
    <location>
        <begin position="38"/>
        <end position="73"/>
    </location>
</feature>
<evidence type="ECO:0000256" key="3">
    <source>
        <dbReference type="ARBA" id="ARBA00022989"/>
    </source>
</evidence>
<dbReference type="Pfam" id="PF06803">
    <property type="entry name" value="DUF1232"/>
    <property type="match status" value="1"/>
</dbReference>
<evidence type="ECO:0000313" key="7">
    <source>
        <dbReference type="EMBL" id="AJD47421.1"/>
    </source>
</evidence>
<gene>
    <name evidence="7" type="ORF">S7S_05005</name>
</gene>
<keyword evidence="2 5" id="KW-0812">Transmembrane</keyword>
<evidence type="ECO:0000256" key="4">
    <source>
        <dbReference type="ARBA" id="ARBA00023136"/>
    </source>
</evidence>
<dbReference type="AlphaFoldDB" id="A0A0B4XK18"/>
<feature type="transmembrane region" description="Helical" evidence="5">
    <location>
        <begin position="21"/>
        <end position="49"/>
    </location>
</feature>
<feature type="transmembrane region" description="Helical" evidence="5">
    <location>
        <begin position="106"/>
        <end position="128"/>
    </location>
</feature>
<dbReference type="InterPro" id="IPR010652">
    <property type="entry name" value="DUF1232"/>
</dbReference>
<evidence type="ECO:0000256" key="5">
    <source>
        <dbReference type="SAM" id="Phobius"/>
    </source>
</evidence>
<evidence type="ECO:0000313" key="8">
    <source>
        <dbReference type="Proteomes" id="UP000006764"/>
    </source>
</evidence>
<keyword evidence="4 5" id="KW-0472">Membrane</keyword>
<dbReference type="EMBL" id="CP004387">
    <property type="protein sequence ID" value="AJD47421.1"/>
    <property type="molecule type" value="Genomic_DNA"/>
</dbReference>
<organism evidence="7 8">
    <name type="scientific">Isoalcanivorax pacificus W11-5</name>
    <dbReference type="NCBI Taxonomy" id="391936"/>
    <lineage>
        <taxon>Bacteria</taxon>
        <taxon>Pseudomonadati</taxon>
        <taxon>Pseudomonadota</taxon>
        <taxon>Gammaproteobacteria</taxon>
        <taxon>Oceanospirillales</taxon>
        <taxon>Alcanivoracaceae</taxon>
        <taxon>Isoalcanivorax</taxon>
    </lineage>
</organism>